<dbReference type="InterPro" id="IPR020546">
    <property type="entry name" value="ATP_synth_F1_dsu/esu_N"/>
</dbReference>
<dbReference type="AlphaFoldDB" id="A0A644ZN31"/>
<feature type="domain" description="ATP synthase F1 complex delta/epsilon subunit N-terminal" evidence="8">
    <location>
        <begin position="18"/>
        <end position="90"/>
    </location>
</feature>
<evidence type="ECO:0000256" key="4">
    <source>
        <dbReference type="ARBA" id="ARBA00023065"/>
    </source>
</evidence>
<evidence type="ECO:0000256" key="6">
    <source>
        <dbReference type="ARBA" id="ARBA00023196"/>
    </source>
</evidence>
<dbReference type="InterPro" id="IPR036771">
    <property type="entry name" value="ATPsynth_dsu/esu_N"/>
</dbReference>
<dbReference type="InterPro" id="IPR001469">
    <property type="entry name" value="ATP_synth_F1_dsu/esu"/>
</dbReference>
<evidence type="ECO:0000256" key="5">
    <source>
        <dbReference type="ARBA" id="ARBA00023136"/>
    </source>
</evidence>
<dbReference type="GO" id="GO:0046933">
    <property type="term" value="F:proton-transporting ATP synthase activity, rotational mechanism"/>
    <property type="evidence" value="ECO:0007669"/>
    <property type="project" value="InterPro"/>
</dbReference>
<comment type="caution">
    <text evidence="9">The sequence shown here is derived from an EMBL/GenBank/DDBJ whole genome shotgun (WGS) entry which is preliminary data.</text>
</comment>
<dbReference type="PANTHER" id="PTHR13822:SF10">
    <property type="entry name" value="ATP SYNTHASE EPSILON CHAIN, CHLOROPLASTIC"/>
    <property type="match status" value="1"/>
</dbReference>
<dbReference type="EMBL" id="VSSQ01009628">
    <property type="protein sequence ID" value="MPM42166.1"/>
    <property type="molecule type" value="Genomic_DNA"/>
</dbReference>
<dbReference type="HAMAP" id="MF_00530">
    <property type="entry name" value="ATP_synth_epsil_bac"/>
    <property type="match status" value="1"/>
</dbReference>
<evidence type="ECO:0000256" key="1">
    <source>
        <dbReference type="ARBA" id="ARBA00004170"/>
    </source>
</evidence>
<evidence type="ECO:0000313" key="9">
    <source>
        <dbReference type="EMBL" id="MPM42166.1"/>
    </source>
</evidence>
<dbReference type="SUPFAM" id="SSF51344">
    <property type="entry name" value="Epsilon subunit of F1F0-ATP synthase N-terminal domain"/>
    <property type="match status" value="1"/>
</dbReference>
<comment type="similarity">
    <text evidence="2">Belongs to the ATPase epsilon chain family.</text>
</comment>
<keyword evidence="3" id="KW-0813">Transport</keyword>
<gene>
    <name evidence="9" type="primary">atpC_31</name>
    <name evidence="9" type="ORF">SDC9_88829</name>
</gene>
<organism evidence="9">
    <name type="scientific">bioreactor metagenome</name>
    <dbReference type="NCBI Taxonomy" id="1076179"/>
    <lineage>
        <taxon>unclassified sequences</taxon>
        <taxon>metagenomes</taxon>
        <taxon>ecological metagenomes</taxon>
    </lineage>
</organism>
<keyword evidence="4" id="KW-0406">Ion transport</keyword>
<accession>A0A644ZN31</accession>
<keyword evidence="5" id="KW-0472">Membrane</keyword>
<dbReference type="Pfam" id="PF02823">
    <property type="entry name" value="ATP-synt_DE_N"/>
    <property type="match status" value="1"/>
</dbReference>
<evidence type="ECO:0000259" key="8">
    <source>
        <dbReference type="Pfam" id="PF02823"/>
    </source>
</evidence>
<protein>
    <submittedName>
        <fullName evidence="9">ATP synthase epsilon chain</fullName>
    </submittedName>
</protein>
<comment type="subcellular location">
    <subcellularLocation>
        <location evidence="1">Membrane</location>
        <topology evidence="1">Peripheral membrane protein</topology>
    </subcellularLocation>
</comment>
<dbReference type="Gene3D" id="2.60.15.10">
    <property type="entry name" value="F0F1 ATP synthase delta/epsilon subunit, N-terminal"/>
    <property type="match status" value="1"/>
</dbReference>
<keyword evidence="6" id="KW-0139">CF(1)</keyword>
<evidence type="ECO:0000256" key="3">
    <source>
        <dbReference type="ARBA" id="ARBA00022448"/>
    </source>
</evidence>
<name>A0A644ZN31_9ZZZZ</name>
<reference evidence="9" key="1">
    <citation type="submission" date="2019-08" db="EMBL/GenBank/DDBJ databases">
        <authorList>
            <person name="Kucharzyk K."/>
            <person name="Murdoch R.W."/>
            <person name="Higgins S."/>
            <person name="Loffler F."/>
        </authorList>
    </citation>
    <scope>NUCLEOTIDE SEQUENCE</scope>
</reference>
<proteinExistence type="inferred from homology"/>
<evidence type="ECO:0000256" key="2">
    <source>
        <dbReference type="ARBA" id="ARBA00005712"/>
    </source>
</evidence>
<evidence type="ECO:0000256" key="7">
    <source>
        <dbReference type="ARBA" id="ARBA00023310"/>
    </source>
</evidence>
<sequence>MAESKKNTYNSETKFFGLTIYTPQEIFISCNVKSVTIPSILGTFQVLVNHAPILTAISSGVVNIVDEKGETITLFVENGIVEVKNNQVTFSIASVEKIEDIKITDLEQLVNEANLALNQTDLKEATRINMNKKINLMKQKIKAVQNIHQQEQ</sequence>
<dbReference type="PANTHER" id="PTHR13822">
    <property type="entry name" value="ATP SYNTHASE DELTA/EPSILON CHAIN"/>
    <property type="match status" value="1"/>
</dbReference>
<dbReference type="NCBIfam" id="TIGR01216">
    <property type="entry name" value="ATP_synt_epsi"/>
    <property type="match status" value="1"/>
</dbReference>
<dbReference type="GO" id="GO:0045259">
    <property type="term" value="C:proton-transporting ATP synthase complex"/>
    <property type="evidence" value="ECO:0007669"/>
    <property type="project" value="UniProtKB-KW"/>
</dbReference>
<keyword evidence="7" id="KW-0066">ATP synthesis</keyword>